<dbReference type="InterPro" id="IPR002083">
    <property type="entry name" value="MATH/TRAF_dom"/>
</dbReference>
<dbReference type="Proteomes" id="UP001432322">
    <property type="component" value="Unassembled WGS sequence"/>
</dbReference>
<dbReference type="CDD" id="cd18186">
    <property type="entry name" value="BTB_POZ_ZBTB_KLHL-like"/>
    <property type="match status" value="1"/>
</dbReference>
<dbReference type="Gene3D" id="3.30.710.10">
    <property type="entry name" value="Potassium Channel Kv1.1, Chain A"/>
    <property type="match status" value="1"/>
</dbReference>
<evidence type="ECO:0000259" key="2">
    <source>
        <dbReference type="PROSITE" id="PS50144"/>
    </source>
</evidence>
<dbReference type="PANTHER" id="PTHR47022">
    <property type="entry name" value="BTB AND MATH DOMAIN-CONTAINING PROTEIN 36-RELATED"/>
    <property type="match status" value="1"/>
</dbReference>
<dbReference type="EMBL" id="BTSY01000005">
    <property type="protein sequence ID" value="GMT29675.1"/>
    <property type="molecule type" value="Genomic_DNA"/>
</dbReference>
<dbReference type="PANTHER" id="PTHR47022:SF1">
    <property type="entry name" value="BTB AND MATH DOMAIN-CONTAINING PROTEIN 36-RELATED"/>
    <property type="match status" value="1"/>
</dbReference>
<evidence type="ECO:0000259" key="1">
    <source>
        <dbReference type="PROSITE" id="PS50097"/>
    </source>
</evidence>
<evidence type="ECO:0008006" key="5">
    <source>
        <dbReference type="Google" id="ProtNLM"/>
    </source>
</evidence>
<dbReference type="InterPro" id="IPR000210">
    <property type="entry name" value="BTB/POZ_dom"/>
</dbReference>
<dbReference type="PROSITE" id="PS50144">
    <property type="entry name" value="MATH"/>
    <property type="match status" value="1"/>
</dbReference>
<dbReference type="PROSITE" id="PS50097">
    <property type="entry name" value="BTB"/>
    <property type="match status" value="1"/>
</dbReference>
<organism evidence="3 4">
    <name type="scientific">Pristionchus fissidentatus</name>
    <dbReference type="NCBI Taxonomy" id="1538716"/>
    <lineage>
        <taxon>Eukaryota</taxon>
        <taxon>Metazoa</taxon>
        <taxon>Ecdysozoa</taxon>
        <taxon>Nematoda</taxon>
        <taxon>Chromadorea</taxon>
        <taxon>Rhabditida</taxon>
        <taxon>Rhabditina</taxon>
        <taxon>Diplogasteromorpha</taxon>
        <taxon>Diplogasteroidea</taxon>
        <taxon>Neodiplogasteridae</taxon>
        <taxon>Pristionchus</taxon>
    </lineage>
</organism>
<feature type="domain" description="MATH" evidence="2">
    <location>
        <begin position="3"/>
        <end position="133"/>
    </location>
</feature>
<dbReference type="InterPro" id="IPR008974">
    <property type="entry name" value="TRAF-like"/>
</dbReference>
<sequence length="192" mass="22003">MADEVIRWEVDNVSSLGRAAIFSTVKTIAGLPWRMSASVERTYRTDNVAYLGVYLQCNEGSESESWNVEHETTIVLVHREEAERNREATIKRAFNGLRWYTEWGMTRFARWEDVLEPEEGFVVGNKMILEARIRVFSVQGLPSTDLLDFSAVDKVTDLILVVEGKQINVSKQFLAIHSPVFKTMFYGDFAEK</sequence>
<evidence type="ECO:0000313" key="3">
    <source>
        <dbReference type="EMBL" id="GMT29675.1"/>
    </source>
</evidence>
<reference evidence="3" key="1">
    <citation type="submission" date="2023-10" db="EMBL/GenBank/DDBJ databases">
        <title>Genome assembly of Pristionchus species.</title>
        <authorList>
            <person name="Yoshida K."/>
            <person name="Sommer R.J."/>
        </authorList>
    </citation>
    <scope>NUCLEOTIDE SEQUENCE</scope>
    <source>
        <strain evidence="3">RS5133</strain>
    </source>
</reference>
<gene>
    <name evidence="3" type="ORF">PFISCL1PPCAC_20972</name>
</gene>
<dbReference type="Pfam" id="PF00651">
    <property type="entry name" value="BTB"/>
    <property type="match status" value="1"/>
</dbReference>
<accession>A0AAV5WDC8</accession>
<dbReference type="SMART" id="SM00061">
    <property type="entry name" value="MATH"/>
    <property type="match status" value="1"/>
</dbReference>
<proteinExistence type="predicted"/>
<dbReference type="Pfam" id="PF22486">
    <property type="entry name" value="MATH_2"/>
    <property type="match status" value="1"/>
</dbReference>
<feature type="domain" description="BTB" evidence="1">
    <location>
        <begin position="156"/>
        <end position="192"/>
    </location>
</feature>
<comment type="caution">
    <text evidence="3">The sequence shown here is derived from an EMBL/GenBank/DDBJ whole genome shotgun (WGS) entry which is preliminary data.</text>
</comment>
<protein>
    <recommendedName>
        <fullName evidence="5">BTB domain-containing protein</fullName>
    </recommendedName>
</protein>
<name>A0AAV5WDC8_9BILA</name>
<dbReference type="AlphaFoldDB" id="A0AAV5WDC8"/>
<dbReference type="InterPro" id="IPR011333">
    <property type="entry name" value="SKP1/BTB/POZ_sf"/>
</dbReference>
<dbReference type="Gene3D" id="2.60.210.10">
    <property type="entry name" value="Apoptosis, Tumor Necrosis Factor Receptor Associated Protein 2, Chain A"/>
    <property type="match status" value="1"/>
</dbReference>
<evidence type="ECO:0000313" key="4">
    <source>
        <dbReference type="Proteomes" id="UP001432322"/>
    </source>
</evidence>
<keyword evidence="4" id="KW-1185">Reference proteome</keyword>
<dbReference type="SUPFAM" id="SSF54695">
    <property type="entry name" value="POZ domain"/>
    <property type="match status" value="1"/>
</dbReference>
<feature type="non-terminal residue" evidence="3">
    <location>
        <position position="192"/>
    </location>
</feature>
<dbReference type="SUPFAM" id="SSF49599">
    <property type="entry name" value="TRAF domain-like"/>
    <property type="match status" value="1"/>
</dbReference>